<proteinExistence type="predicted"/>
<gene>
    <name evidence="1" type="ORF">MRB53_031132</name>
</gene>
<dbReference type="Proteomes" id="UP001234297">
    <property type="component" value="Chromosome 10"/>
</dbReference>
<dbReference type="EMBL" id="CM056818">
    <property type="protein sequence ID" value="KAJ8622603.1"/>
    <property type="molecule type" value="Genomic_DNA"/>
</dbReference>
<evidence type="ECO:0000313" key="1">
    <source>
        <dbReference type="EMBL" id="KAJ8622603.1"/>
    </source>
</evidence>
<reference evidence="1 2" key="1">
    <citation type="journal article" date="2022" name="Hortic Res">
        <title>A haplotype resolved chromosomal level avocado genome allows analysis of novel avocado genes.</title>
        <authorList>
            <person name="Nath O."/>
            <person name="Fletcher S.J."/>
            <person name="Hayward A."/>
            <person name="Shaw L.M."/>
            <person name="Masouleh A.K."/>
            <person name="Furtado A."/>
            <person name="Henry R.J."/>
            <person name="Mitter N."/>
        </authorList>
    </citation>
    <scope>NUCLEOTIDE SEQUENCE [LARGE SCALE GENOMIC DNA]</scope>
    <source>
        <strain evidence="2">cv. Hass</strain>
    </source>
</reference>
<comment type="caution">
    <text evidence="1">The sequence shown here is derived from an EMBL/GenBank/DDBJ whole genome shotgun (WGS) entry which is preliminary data.</text>
</comment>
<name>A0ACC2KNR6_PERAE</name>
<protein>
    <submittedName>
        <fullName evidence="1">Uncharacterized protein</fullName>
    </submittedName>
</protein>
<accession>A0ACC2KNR6</accession>
<keyword evidence="2" id="KW-1185">Reference proteome</keyword>
<evidence type="ECO:0000313" key="2">
    <source>
        <dbReference type="Proteomes" id="UP001234297"/>
    </source>
</evidence>
<organism evidence="1 2">
    <name type="scientific">Persea americana</name>
    <name type="common">Avocado</name>
    <dbReference type="NCBI Taxonomy" id="3435"/>
    <lineage>
        <taxon>Eukaryota</taxon>
        <taxon>Viridiplantae</taxon>
        <taxon>Streptophyta</taxon>
        <taxon>Embryophyta</taxon>
        <taxon>Tracheophyta</taxon>
        <taxon>Spermatophyta</taxon>
        <taxon>Magnoliopsida</taxon>
        <taxon>Magnoliidae</taxon>
        <taxon>Laurales</taxon>
        <taxon>Lauraceae</taxon>
        <taxon>Persea</taxon>
    </lineage>
</organism>
<sequence length="114" mass="12585">MTGRVGESPTKKLGLRSTRKEKLPVRRAEVAPRHESSLPLSPAPLHENPLVSETETPPAKEKSTIAEEKSTELPVAPGLLPTFFQNRDLWSAEEDAKLKLSRFFPNSGNSLIDV</sequence>